<dbReference type="AlphaFoldDB" id="A0A1I7SFR3"/>
<dbReference type="eggNOG" id="ENOG502S0DN">
    <property type="taxonomic scope" value="Eukaryota"/>
</dbReference>
<dbReference type="Pfam" id="PF00702">
    <property type="entry name" value="Hydrolase"/>
    <property type="match status" value="1"/>
</dbReference>
<dbReference type="SUPFAM" id="SSF56784">
    <property type="entry name" value="HAD-like"/>
    <property type="match status" value="1"/>
</dbReference>
<dbReference type="InterPro" id="IPR023198">
    <property type="entry name" value="PGP-like_dom2"/>
</dbReference>
<dbReference type="InterPro" id="IPR036412">
    <property type="entry name" value="HAD-like_sf"/>
</dbReference>
<keyword evidence="3" id="KW-1185">Reference proteome</keyword>
<evidence type="ECO:0000313" key="3">
    <source>
        <dbReference type="Proteomes" id="UP000659654"/>
    </source>
</evidence>
<evidence type="ECO:0000313" key="1">
    <source>
        <dbReference type="EMBL" id="CAD5223168.1"/>
    </source>
</evidence>
<dbReference type="SMR" id="A0A1I7SFR3"/>
<name>A0A1I7SFR3_BURXY</name>
<dbReference type="GO" id="GO:0006281">
    <property type="term" value="P:DNA repair"/>
    <property type="evidence" value="ECO:0007669"/>
    <property type="project" value="TreeGrafter"/>
</dbReference>
<dbReference type="EMBL" id="CAJFDI010000003">
    <property type="protein sequence ID" value="CAD5223168.1"/>
    <property type="molecule type" value="Genomic_DNA"/>
</dbReference>
<accession>A0A1I7SFR3</accession>
<dbReference type="Proteomes" id="UP000095284">
    <property type="component" value="Unplaced"/>
</dbReference>
<proteinExistence type="predicted"/>
<dbReference type="PANTHER" id="PTHR43434">
    <property type="entry name" value="PHOSPHOGLYCOLATE PHOSPHATASE"/>
    <property type="match status" value="1"/>
</dbReference>
<reference evidence="1" key="2">
    <citation type="submission" date="2020-09" db="EMBL/GenBank/DDBJ databases">
        <authorList>
            <person name="Kikuchi T."/>
        </authorList>
    </citation>
    <scope>NUCLEOTIDE SEQUENCE</scope>
    <source>
        <strain evidence="1">Ka4C1</strain>
    </source>
</reference>
<reference evidence="4" key="1">
    <citation type="submission" date="2016-11" db="UniProtKB">
        <authorList>
            <consortium name="WormBaseParasite"/>
        </authorList>
    </citation>
    <scope>IDENTIFICATION</scope>
</reference>
<dbReference type="Gene3D" id="3.40.50.1000">
    <property type="entry name" value="HAD superfamily/HAD-like"/>
    <property type="match status" value="1"/>
</dbReference>
<organism evidence="2 4">
    <name type="scientific">Bursaphelenchus xylophilus</name>
    <name type="common">Pinewood nematode worm</name>
    <name type="synonym">Aphelenchoides xylophilus</name>
    <dbReference type="NCBI Taxonomy" id="6326"/>
    <lineage>
        <taxon>Eukaryota</taxon>
        <taxon>Metazoa</taxon>
        <taxon>Ecdysozoa</taxon>
        <taxon>Nematoda</taxon>
        <taxon>Chromadorea</taxon>
        <taxon>Rhabditida</taxon>
        <taxon>Tylenchina</taxon>
        <taxon>Tylenchomorpha</taxon>
        <taxon>Aphelenchoidea</taxon>
        <taxon>Aphelenchoididae</taxon>
        <taxon>Bursaphelenchus</taxon>
    </lineage>
</organism>
<dbReference type="GO" id="GO:0008967">
    <property type="term" value="F:phosphoglycolate phosphatase activity"/>
    <property type="evidence" value="ECO:0007669"/>
    <property type="project" value="TreeGrafter"/>
</dbReference>
<dbReference type="InterPro" id="IPR023214">
    <property type="entry name" value="HAD_sf"/>
</dbReference>
<dbReference type="Proteomes" id="UP000659654">
    <property type="component" value="Unassembled WGS sequence"/>
</dbReference>
<evidence type="ECO:0000313" key="2">
    <source>
        <dbReference type="Proteomes" id="UP000095284"/>
    </source>
</evidence>
<dbReference type="SFLD" id="SFLDG01129">
    <property type="entry name" value="C1.5:_HAD__Beta-PGM__Phosphata"/>
    <property type="match status" value="1"/>
</dbReference>
<gene>
    <name evidence="1" type="ORF">BXYJ_LOCUS7844</name>
</gene>
<evidence type="ECO:0000313" key="4">
    <source>
        <dbReference type="WBParaSite" id="BXY_1187600.1"/>
    </source>
</evidence>
<dbReference type="Proteomes" id="UP000582659">
    <property type="component" value="Unassembled WGS sequence"/>
</dbReference>
<dbReference type="InterPro" id="IPR050155">
    <property type="entry name" value="HAD-like_hydrolase_sf"/>
</dbReference>
<dbReference type="WBParaSite" id="BXY_1187600.1">
    <property type="protein sequence ID" value="BXY_1187600.1"/>
    <property type="gene ID" value="BXY_1187600"/>
</dbReference>
<protein>
    <submittedName>
        <fullName evidence="1">(pine wood nematode) hypothetical protein</fullName>
    </submittedName>
</protein>
<sequence>MSLSRSLQMMARPVVLARQGSSLLQIPQYQFEQTASTSVLSSKPRQIQPKANIRSKPSQAIEETRKQFKTDKKAGLVIFDKDGTLICFHSMWVPWTKQTYQRLNEATKLDLSNKFYKLLGFCPIEQKVKTGLLAEGTMAQIRQKTVELLVDHDVSRELAEEIVHTNVRDCNTASTETLKEIHDLQTLFQELKSHNVKIAICTADSRQGTIMALKSFGLEQYVDLVVCGDDTGSQPKPHPHNALNICKILGVDPKDALMVGDTLADMGMGRSAQLGGTVGVLSGVGDRHELDPHADHLLKHVGELMPVVLGKFNGPNKPGSASA</sequence>
<dbReference type="PANTHER" id="PTHR43434:SF22">
    <property type="entry name" value="PHOSPHOGLYCOLATE PHOSPHATASE"/>
    <property type="match status" value="1"/>
</dbReference>
<dbReference type="Gene3D" id="1.10.150.240">
    <property type="entry name" value="Putative phosphatase, domain 2"/>
    <property type="match status" value="1"/>
</dbReference>
<dbReference type="NCBIfam" id="TIGR01549">
    <property type="entry name" value="HAD-SF-IA-v1"/>
    <property type="match status" value="1"/>
</dbReference>
<dbReference type="InterPro" id="IPR006439">
    <property type="entry name" value="HAD-SF_hydro_IA"/>
</dbReference>
<dbReference type="EMBL" id="CAJFCV020000003">
    <property type="protein sequence ID" value="CAG9111828.1"/>
    <property type="molecule type" value="Genomic_DNA"/>
</dbReference>
<dbReference type="OrthoDB" id="269227at2759"/>
<dbReference type="SFLD" id="SFLDS00003">
    <property type="entry name" value="Haloacid_Dehalogenase"/>
    <property type="match status" value="1"/>
</dbReference>